<keyword evidence="1" id="KW-0238">DNA-binding</keyword>
<dbReference type="Pfam" id="PF23359">
    <property type="entry name" value="Lsr2_DNA-bd"/>
    <property type="match status" value="1"/>
</dbReference>
<sequence>MPDDFLIARNPEEGSTLPYLVRIPIGPRGIVLKVRDTWPGATKVYCHRADEWPADPEIVETLPVKSVSKRGAAIDLVVDRARKSRSQFVITQARGREMIFWQSRQTAKQARPNVALPTARAHGSVLDIVVDTGERYAWNFGHQQANVEKRKLKVGDYGVFDGDELIASIERKSMGDLASSLLSGKLNYGLAEMSELFRAAVVVEAPYSQAFKQEHASGASLAEAVAEAQIRFPNVPIVFCDNRSLAQEWSYRWLGAALHEYGQRKGTDAVVATMAEGPEASPKQIREWATTQGLDVPERGRIPKAIRAAWEQRNG</sequence>
<dbReference type="GO" id="GO:0016746">
    <property type="term" value="F:acyltransferase activity"/>
    <property type="evidence" value="ECO:0007669"/>
    <property type="project" value="InterPro"/>
</dbReference>
<evidence type="ECO:0000313" key="3">
    <source>
        <dbReference type="EMBL" id="ALG86308.1"/>
    </source>
</evidence>
<dbReference type="KEGG" id="goq:ACH46_19735"/>
<reference evidence="4" key="1">
    <citation type="submission" date="2015-06" db="EMBL/GenBank/DDBJ databases">
        <title>Complete genome sequence and metabolic analysis of phthalate degradation pathway in Gordonia sp. QH-11.</title>
        <authorList>
            <person name="Jin D."/>
            <person name="Kong X."/>
            <person name="Bai Z."/>
        </authorList>
    </citation>
    <scope>NUCLEOTIDE SEQUENCE [LARGE SCALE GENOMIC DNA]</scope>
    <source>
        <strain evidence="4">QH-11</strain>
    </source>
</reference>
<dbReference type="STRING" id="1136941.ACH46_19735"/>
<reference evidence="3 4" key="2">
    <citation type="journal article" date="2017" name="Int. J. Syst. Evol. Microbiol.">
        <title>Gordonia phthalatica sp. nov., a di-n-butyl phthalate-degrading bacterium isolated from activated sludge.</title>
        <authorList>
            <person name="Jin D."/>
            <person name="Kong X."/>
            <person name="Jia M."/>
            <person name="Yu X."/>
            <person name="Wang X."/>
            <person name="Zhuang X."/>
            <person name="Deng Y."/>
            <person name="Bai Z."/>
        </authorList>
    </citation>
    <scope>NUCLEOTIDE SEQUENCE [LARGE SCALE GENOMIC DNA]</scope>
    <source>
        <strain evidence="3 4">QH-11</strain>
    </source>
</reference>
<dbReference type="InterPro" id="IPR055370">
    <property type="entry name" value="Lsr2_DNA-bd"/>
</dbReference>
<dbReference type="InterPro" id="IPR036625">
    <property type="entry name" value="E3-bd_dom_sf"/>
</dbReference>
<dbReference type="Pfam" id="PF02732">
    <property type="entry name" value="ERCC4"/>
    <property type="match status" value="1"/>
</dbReference>
<dbReference type="Gene3D" id="3.40.50.10130">
    <property type="match status" value="1"/>
</dbReference>
<evidence type="ECO:0000259" key="2">
    <source>
        <dbReference type="SMART" id="SM00891"/>
    </source>
</evidence>
<organism evidence="3 4">
    <name type="scientific">Gordonia phthalatica</name>
    <dbReference type="NCBI Taxonomy" id="1136941"/>
    <lineage>
        <taxon>Bacteria</taxon>
        <taxon>Bacillati</taxon>
        <taxon>Actinomycetota</taxon>
        <taxon>Actinomycetes</taxon>
        <taxon>Mycobacteriales</taxon>
        <taxon>Gordoniaceae</taxon>
        <taxon>Gordonia</taxon>
    </lineage>
</organism>
<dbReference type="GO" id="GO:0003677">
    <property type="term" value="F:DNA binding"/>
    <property type="evidence" value="ECO:0007669"/>
    <property type="project" value="UniProtKB-KW"/>
</dbReference>
<dbReference type="PATRIC" id="fig|1136941.3.peg.4040"/>
<dbReference type="SMART" id="SM00891">
    <property type="entry name" value="ERCC4"/>
    <property type="match status" value="1"/>
</dbReference>
<dbReference type="InterPro" id="IPR006166">
    <property type="entry name" value="ERCC4_domain"/>
</dbReference>
<protein>
    <recommendedName>
        <fullName evidence="2">ERCC4 domain-containing protein</fullName>
    </recommendedName>
</protein>
<dbReference type="InterPro" id="IPR011335">
    <property type="entry name" value="Restrct_endonuc-II-like"/>
</dbReference>
<proteinExistence type="predicted"/>
<dbReference type="SUPFAM" id="SSF52980">
    <property type="entry name" value="Restriction endonuclease-like"/>
    <property type="match status" value="1"/>
</dbReference>
<keyword evidence="4" id="KW-1185">Reference proteome</keyword>
<evidence type="ECO:0000313" key="4">
    <source>
        <dbReference type="Proteomes" id="UP000063789"/>
    </source>
</evidence>
<name>A0A0N9NKR0_9ACTN</name>
<dbReference type="OrthoDB" id="9776021at2"/>
<dbReference type="GO" id="GO:0006259">
    <property type="term" value="P:DNA metabolic process"/>
    <property type="evidence" value="ECO:0007669"/>
    <property type="project" value="UniProtKB-ARBA"/>
</dbReference>
<dbReference type="AlphaFoldDB" id="A0A0N9NKR0"/>
<accession>A0A0N9NKR0</accession>
<evidence type="ECO:0000256" key="1">
    <source>
        <dbReference type="ARBA" id="ARBA00023125"/>
    </source>
</evidence>
<dbReference type="RefSeq" id="WP_062394492.1">
    <property type="nucleotide sequence ID" value="NZ_CP011853.1"/>
</dbReference>
<dbReference type="GO" id="GO:0004518">
    <property type="term" value="F:nuclease activity"/>
    <property type="evidence" value="ECO:0007669"/>
    <property type="project" value="InterPro"/>
</dbReference>
<dbReference type="EMBL" id="CP011853">
    <property type="protein sequence ID" value="ALG86308.1"/>
    <property type="molecule type" value="Genomic_DNA"/>
</dbReference>
<dbReference type="Proteomes" id="UP000063789">
    <property type="component" value="Chromosome"/>
</dbReference>
<gene>
    <name evidence="3" type="ORF">ACH46_19735</name>
</gene>
<feature type="domain" description="ERCC4" evidence="2">
    <location>
        <begin position="127"/>
        <end position="207"/>
    </location>
</feature>
<dbReference type="Gene3D" id="4.10.320.10">
    <property type="entry name" value="E3-binding domain"/>
    <property type="match status" value="1"/>
</dbReference>